<feature type="compositionally biased region" description="Basic residues" evidence="1">
    <location>
        <begin position="325"/>
        <end position="338"/>
    </location>
</feature>
<feature type="region of interest" description="Disordered" evidence="1">
    <location>
        <begin position="1"/>
        <end position="105"/>
    </location>
</feature>
<sequence>MFKRVERRIRKKEEEEELGLDEETKEMLGLNAADTDSEESDSSSDSEGDSEGEQGFQDEEASDAGEDVMEDGGEDEEESGAGSDEEGEDDEDEAPMSVSEALQNPLWHVSLEPEVKACAACPGKLLKNPTMIDVHMKSGAHKRRFAKLREAAMNVDPEADVRDLVRAQRLASQPEKSTEDRLSKRAEKKKAKLAAIKARRAKQKVMKAKHRAKKEAKEKFVVENEAVAPESGNEADSKPVKPPAAKKRKVGRVMEEEDGASEATASPAKKQRLPKPTLTSPKASKPLRESKTGSPPKILEETTANSKQKLTAEPILSSASDSKKAKATKKRKHRDVAS</sequence>
<name>A0A5K1JTJ4_9APHY</name>
<feature type="compositionally biased region" description="Basic and acidic residues" evidence="1">
    <location>
        <begin position="176"/>
        <end position="185"/>
    </location>
</feature>
<keyword evidence="2" id="KW-0808">Transferase</keyword>
<feature type="region of interest" description="Disordered" evidence="1">
    <location>
        <begin position="168"/>
        <end position="338"/>
    </location>
</feature>
<feature type="compositionally biased region" description="Basic residues" evidence="1">
    <location>
        <begin position="186"/>
        <end position="214"/>
    </location>
</feature>
<keyword evidence="2" id="KW-0418">Kinase</keyword>
<feature type="compositionally biased region" description="Acidic residues" evidence="1">
    <location>
        <begin position="14"/>
        <end position="24"/>
    </location>
</feature>
<dbReference type="AlphaFoldDB" id="A0A5K1JTJ4"/>
<feature type="compositionally biased region" description="Basic residues" evidence="1">
    <location>
        <begin position="1"/>
        <end position="10"/>
    </location>
</feature>
<reference evidence="2" key="1">
    <citation type="submission" date="2019-10" db="EMBL/GenBank/DDBJ databases">
        <authorList>
            <person name="Nor Muhammad N."/>
        </authorList>
    </citation>
    <scope>NUCLEOTIDE SEQUENCE</scope>
</reference>
<gene>
    <name evidence="2" type="primary">I1RRU2</name>
</gene>
<evidence type="ECO:0000256" key="1">
    <source>
        <dbReference type="SAM" id="MobiDB-lite"/>
    </source>
</evidence>
<accession>A0A5K1JTJ4</accession>
<dbReference type="EMBL" id="LR724666">
    <property type="protein sequence ID" value="VWO95275.1"/>
    <property type="molecule type" value="Genomic_DNA"/>
</dbReference>
<organism evidence="2">
    <name type="scientific">Ganoderma boninense</name>
    <dbReference type="NCBI Taxonomy" id="34458"/>
    <lineage>
        <taxon>Eukaryota</taxon>
        <taxon>Fungi</taxon>
        <taxon>Dikarya</taxon>
        <taxon>Basidiomycota</taxon>
        <taxon>Agaricomycotina</taxon>
        <taxon>Agaricomycetes</taxon>
        <taxon>Polyporales</taxon>
        <taxon>Polyporaceae</taxon>
        <taxon>Ganoderma</taxon>
    </lineage>
</organism>
<feature type="compositionally biased region" description="Acidic residues" evidence="1">
    <location>
        <begin position="35"/>
        <end position="94"/>
    </location>
</feature>
<proteinExistence type="predicted"/>
<dbReference type="GO" id="GO:0016301">
    <property type="term" value="F:kinase activity"/>
    <property type="evidence" value="ECO:0007669"/>
    <property type="project" value="UniProtKB-KW"/>
</dbReference>
<protein>
    <submittedName>
        <fullName evidence="2">Protein kinase domain-containing protein</fullName>
    </submittedName>
</protein>
<evidence type="ECO:0000313" key="2">
    <source>
        <dbReference type="EMBL" id="VWO95275.1"/>
    </source>
</evidence>